<gene>
    <name evidence="1" type="ORF">BRADI_4g09933v3</name>
</gene>
<protein>
    <submittedName>
        <fullName evidence="1 2">Uncharacterized protein</fullName>
    </submittedName>
</protein>
<dbReference type="Gramene" id="PNT62952">
    <property type="protein sequence ID" value="PNT62952"/>
    <property type="gene ID" value="BRADI_4g09933v3"/>
</dbReference>
<reference evidence="2" key="3">
    <citation type="submission" date="2018-08" db="UniProtKB">
        <authorList>
            <consortium name="EnsemblPlants"/>
        </authorList>
    </citation>
    <scope>IDENTIFICATION</scope>
    <source>
        <strain evidence="2">cv. Bd21</strain>
    </source>
</reference>
<dbReference type="EnsemblPlants" id="PNT62952">
    <property type="protein sequence ID" value="PNT62952"/>
    <property type="gene ID" value="BRADI_4g09933v3"/>
</dbReference>
<accession>A0A2K2CLP9</accession>
<organism evidence="1">
    <name type="scientific">Brachypodium distachyon</name>
    <name type="common">Purple false brome</name>
    <name type="synonym">Trachynia distachya</name>
    <dbReference type="NCBI Taxonomy" id="15368"/>
    <lineage>
        <taxon>Eukaryota</taxon>
        <taxon>Viridiplantae</taxon>
        <taxon>Streptophyta</taxon>
        <taxon>Embryophyta</taxon>
        <taxon>Tracheophyta</taxon>
        <taxon>Spermatophyta</taxon>
        <taxon>Magnoliopsida</taxon>
        <taxon>Liliopsida</taxon>
        <taxon>Poales</taxon>
        <taxon>Poaceae</taxon>
        <taxon>BOP clade</taxon>
        <taxon>Pooideae</taxon>
        <taxon>Stipodae</taxon>
        <taxon>Brachypodieae</taxon>
        <taxon>Brachypodium</taxon>
    </lineage>
</organism>
<dbReference type="Proteomes" id="UP000008810">
    <property type="component" value="Chromosome 4"/>
</dbReference>
<evidence type="ECO:0000313" key="1">
    <source>
        <dbReference type="EMBL" id="PNT62952.1"/>
    </source>
</evidence>
<dbReference type="InParanoid" id="A0A2K2CLP9"/>
<dbReference type="EMBL" id="CM000883">
    <property type="protein sequence ID" value="PNT62952.1"/>
    <property type="molecule type" value="Genomic_DNA"/>
</dbReference>
<keyword evidence="3" id="KW-1185">Reference proteome</keyword>
<evidence type="ECO:0000313" key="3">
    <source>
        <dbReference type="Proteomes" id="UP000008810"/>
    </source>
</evidence>
<dbReference type="AlphaFoldDB" id="A0A2K2CLP9"/>
<proteinExistence type="predicted"/>
<reference evidence="1 2" key="1">
    <citation type="journal article" date="2010" name="Nature">
        <title>Genome sequencing and analysis of the model grass Brachypodium distachyon.</title>
        <authorList>
            <consortium name="International Brachypodium Initiative"/>
        </authorList>
    </citation>
    <scope>NUCLEOTIDE SEQUENCE [LARGE SCALE GENOMIC DNA]</scope>
    <source>
        <strain evidence="1 2">Bd21</strain>
    </source>
</reference>
<sequence>MVSNFQYNLDLGQCFPSCNEKKTQCESESMMKSVHQYYMVFLLQHWHYVPCCPQSRAIRQDIIVATVLHECALFLP</sequence>
<evidence type="ECO:0000313" key="2">
    <source>
        <dbReference type="EnsemblPlants" id="PNT62952"/>
    </source>
</evidence>
<name>A0A2K2CLP9_BRADI</name>
<reference evidence="1" key="2">
    <citation type="submission" date="2017-06" db="EMBL/GenBank/DDBJ databases">
        <title>WGS assembly of Brachypodium distachyon.</title>
        <authorList>
            <consortium name="The International Brachypodium Initiative"/>
            <person name="Lucas S."/>
            <person name="Harmon-Smith M."/>
            <person name="Lail K."/>
            <person name="Tice H."/>
            <person name="Grimwood J."/>
            <person name="Bruce D."/>
            <person name="Barry K."/>
            <person name="Shu S."/>
            <person name="Lindquist E."/>
            <person name="Wang M."/>
            <person name="Pitluck S."/>
            <person name="Vogel J.P."/>
            <person name="Garvin D.F."/>
            <person name="Mockler T.C."/>
            <person name="Schmutz J."/>
            <person name="Rokhsar D."/>
            <person name="Bevan M.W."/>
        </authorList>
    </citation>
    <scope>NUCLEOTIDE SEQUENCE</scope>
    <source>
        <strain evidence="1">Bd21</strain>
    </source>
</reference>